<dbReference type="GeneID" id="37218614"/>
<dbReference type="VEuPathDB" id="FungiDB:BO80DRAFT_14776"/>
<dbReference type="OrthoDB" id="10574130at2759"/>
<evidence type="ECO:0000313" key="3">
    <source>
        <dbReference type="Proteomes" id="UP000249402"/>
    </source>
</evidence>
<reference evidence="2 3" key="1">
    <citation type="submission" date="2018-02" db="EMBL/GenBank/DDBJ databases">
        <title>The genomes of Aspergillus section Nigri reveals drivers in fungal speciation.</title>
        <authorList>
            <consortium name="DOE Joint Genome Institute"/>
            <person name="Vesth T.C."/>
            <person name="Nybo J."/>
            <person name="Theobald S."/>
            <person name="Brandl J."/>
            <person name="Frisvad J.C."/>
            <person name="Nielsen K.F."/>
            <person name="Lyhne E.K."/>
            <person name="Kogle M.E."/>
            <person name="Kuo A."/>
            <person name="Riley R."/>
            <person name="Clum A."/>
            <person name="Nolan M."/>
            <person name="Lipzen A."/>
            <person name="Salamov A."/>
            <person name="Henrissat B."/>
            <person name="Wiebenga A."/>
            <person name="De vries R.P."/>
            <person name="Grigoriev I.V."/>
            <person name="Mortensen U.H."/>
            <person name="Andersen M.R."/>
            <person name="Baker S.E."/>
        </authorList>
    </citation>
    <scope>NUCLEOTIDE SEQUENCE [LARGE SCALE GENOMIC DNA]</scope>
    <source>
        <strain evidence="2 3">CBS 121593</strain>
    </source>
</reference>
<feature type="region of interest" description="Disordered" evidence="1">
    <location>
        <begin position="29"/>
        <end position="52"/>
    </location>
</feature>
<proteinExistence type="predicted"/>
<keyword evidence="3" id="KW-1185">Reference proteome</keyword>
<evidence type="ECO:0000313" key="2">
    <source>
        <dbReference type="EMBL" id="RAL03172.1"/>
    </source>
</evidence>
<name>A0A395H5L4_9EURO</name>
<evidence type="ECO:0000256" key="1">
    <source>
        <dbReference type="SAM" id="MobiDB-lite"/>
    </source>
</evidence>
<dbReference type="Proteomes" id="UP000249402">
    <property type="component" value="Unassembled WGS sequence"/>
</dbReference>
<gene>
    <name evidence="2" type="ORF">BO80DRAFT_14776</name>
</gene>
<accession>A0A395H5L4</accession>
<dbReference type="RefSeq" id="XP_025577499.1">
    <property type="nucleotide sequence ID" value="XM_025713749.1"/>
</dbReference>
<organism evidence="2 3">
    <name type="scientific">Aspergillus ibericus CBS 121593</name>
    <dbReference type="NCBI Taxonomy" id="1448316"/>
    <lineage>
        <taxon>Eukaryota</taxon>
        <taxon>Fungi</taxon>
        <taxon>Dikarya</taxon>
        <taxon>Ascomycota</taxon>
        <taxon>Pezizomycotina</taxon>
        <taxon>Eurotiomycetes</taxon>
        <taxon>Eurotiomycetidae</taxon>
        <taxon>Eurotiales</taxon>
        <taxon>Aspergillaceae</taxon>
        <taxon>Aspergillus</taxon>
        <taxon>Aspergillus subgen. Circumdati</taxon>
    </lineage>
</organism>
<dbReference type="EMBL" id="KZ824428">
    <property type="protein sequence ID" value="RAL03172.1"/>
    <property type="molecule type" value="Genomic_DNA"/>
</dbReference>
<dbReference type="AlphaFoldDB" id="A0A395H5L4"/>
<protein>
    <submittedName>
        <fullName evidence="2">Uncharacterized protein</fullName>
    </submittedName>
</protein>
<sequence>MSLVLSRLFPFTGPTTVVLAYGTSRISKGVPARGPISSMAGQQRGWKIGPRSGRRGLATPTLACEQNVTSPDWATGNPGPRWLPAFPFSFPLSSLLSNPS</sequence>